<protein>
    <submittedName>
        <fullName evidence="1">Uncharacterized protein</fullName>
    </submittedName>
</protein>
<gene>
    <name evidence="1" type="ORF">HMP0721_0333</name>
</gene>
<dbReference type="HOGENOM" id="CLU_102096_0_0_9"/>
<dbReference type="OrthoDB" id="1677987at2"/>
<reference evidence="1 2" key="1">
    <citation type="submission" date="2010-12" db="EMBL/GenBank/DDBJ databases">
        <authorList>
            <person name="Muzny D."/>
            <person name="Qin X."/>
            <person name="Deng J."/>
            <person name="Jiang H."/>
            <person name="Liu Y."/>
            <person name="Qu J."/>
            <person name="Song X.-Z."/>
            <person name="Zhang L."/>
            <person name="Thornton R."/>
            <person name="Coyle M."/>
            <person name="Francisco L."/>
            <person name="Jackson L."/>
            <person name="Javaid M."/>
            <person name="Korchina V."/>
            <person name="Kovar C."/>
            <person name="Mata R."/>
            <person name="Mathew T."/>
            <person name="Ngo R."/>
            <person name="Nguyen L."/>
            <person name="Nguyen N."/>
            <person name="Okwuonu G."/>
            <person name="Ongeri F."/>
            <person name="Pham C."/>
            <person name="Simmons D."/>
            <person name="Wilczek-Boney K."/>
            <person name="Hale W."/>
            <person name="Jakkamsetti A."/>
            <person name="Pham P."/>
            <person name="Ruth R."/>
            <person name="San Lucas F."/>
            <person name="Warren J."/>
            <person name="Zhang J."/>
            <person name="Zhao Z."/>
            <person name="Zhou C."/>
            <person name="Zhu D."/>
            <person name="Lee S."/>
            <person name="Bess C."/>
            <person name="Blankenburg K."/>
            <person name="Forbes L."/>
            <person name="Fu Q."/>
            <person name="Gubbala S."/>
            <person name="Hirani K."/>
            <person name="Jayaseelan J.C."/>
            <person name="Lara F."/>
            <person name="Munidasa M."/>
            <person name="Palculict T."/>
            <person name="Patil S."/>
            <person name="Pu L.-L."/>
            <person name="Saada N."/>
            <person name="Tang L."/>
            <person name="Weissenberger G."/>
            <person name="Zhu Y."/>
            <person name="Hemphill L."/>
            <person name="Shang Y."/>
            <person name="Youmans B."/>
            <person name="Ayvaz T."/>
            <person name="Ross M."/>
            <person name="Santibanez J."/>
            <person name="Aqrawi P."/>
            <person name="Gross S."/>
            <person name="Joshi V."/>
            <person name="Fowler G."/>
            <person name="Nazareth L."/>
            <person name="Reid J."/>
            <person name="Worley K."/>
            <person name="Petrosino J."/>
            <person name="Highlander S."/>
            <person name="Gibbs R."/>
        </authorList>
    </citation>
    <scope>NUCLEOTIDE SEQUENCE [LARGE SCALE GENOMIC DNA]</scope>
    <source>
        <strain evidence="1 2">ATCC 23263</strain>
    </source>
</reference>
<evidence type="ECO:0000313" key="2">
    <source>
        <dbReference type="Proteomes" id="UP000004754"/>
    </source>
</evidence>
<keyword evidence="2" id="KW-1185">Reference proteome</keyword>
<name>E6MEA0_9FIRM</name>
<dbReference type="AlphaFoldDB" id="E6MEA0"/>
<dbReference type="RefSeq" id="WP_006597752.1">
    <property type="nucleotide sequence ID" value="NZ_GL622359.1"/>
</dbReference>
<proteinExistence type="predicted"/>
<dbReference type="EMBL" id="AEQN01000007">
    <property type="protein sequence ID" value="EFV02425.1"/>
    <property type="molecule type" value="Genomic_DNA"/>
</dbReference>
<accession>E6MEA0</accession>
<comment type="caution">
    <text evidence="1">The sequence shown here is derived from an EMBL/GenBank/DDBJ whole genome shotgun (WGS) entry which is preliminary data.</text>
</comment>
<sequence>MSVYRSQVYWEAMLDRKDLWQGNFASGKPGRLPIFVHIQIENRQTGYFDNHWACYDEPERLLGFIRYVFLPTAFHQLADPNGPIATPVGSEDDMLLDLTAEQARQARVFLEEVTALWPMDASRMLSRICRLCAGISKVYQHADARMRLVCYPGSGAINHRIKAQYWDEAVFKEDVGLSYAQWDDSCRRFAAAEKASHFFLSFLSNRLFAFG</sequence>
<evidence type="ECO:0000313" key="1">
    <source>
        <dbReference type="EMBL" id="EFV02425.1"/>
    </source>
</evidence>
<dbReference type="Proteomes" id="UP000004754">
    <property type="component" value="Unassembled WGS sequence"/>
</dbReference>
<dbReference type="STRING" id="887929.HMP0721_0333"/>
<organism evidence="1 2">
    <name type="scientific">Pseudoramibacter alactolyticus ATCC 23263</name>
    <dbReference type="NCBI Taxonomy" id="887929"/>
    <lineage>
        <taxon>Bacteria</taxon>
        <taxon>Bacillati</taxon>
        <taxon>Bacillota</taxon>
        <taxon>Clostridia</taxon>
        <taxon>Eubacteriales</taxon>
        <taxon>Eubacteriaceae</taxon>
        <taxon>Pseudoramibacter</taxon>
    </lineage>
</organism>